<feature type="compositionally biased region" description="Basic and acidic residues" evidence="1">
    <location>
        <begin position="91"/>
        <end position="104"/>
    </location>
</feature>
<feature type="compositionally biased region" description="Low complexity" evidence="1">
    <location>
        <begin position="80"/>
        <end position="90"/>
    </location>
</feature>
<dbReference type="KEGG" id="mpho:DA803_02735"/>
<feature type="chain" id="PRO_5016429569" description="Lipoprotein" evidence="2">
    <location>
        <begin position="26"/>
        <end position="382"/>
    </location>
</feature>
<keyword evidence="2" id="KW-0732">Signal</keyword>
<feature type="compositionally biased region" description="Polar residues" evidence="1">
    <location>
        <begin position="147"/>
        <end position="158"/>
    </location>
</feature>
<name>A0A2Z5IRK6_9BACT</name>
<proteinExistence type="predicted"/>
<dbReference type="Proteomes" id="UP000252477">
    <property type="component" value="Chromosome"/>
</dbReference>
<evidence type="ECO:0000256" key="1">
    <source>
        <dbReference type="SAM" id="MobiDB-lite"/>
    </source>
</evidence>
<accession>A0A2Z5IRK6</accession>
<evidence type="ECO:0008006" key="5">
    <source>
        <dbReference type="Google" id="ProtNLM"/>
    </source>
</evidence>
<feature type="region of interest" description="Disordered" evidence="1">
    <location>
        <begin position="35"/>
        <end position="176"/>
    </location>
</feature>
<gene>
    <name evidence="3" type="ORF">DA803_02735</name>
</gene>
<evidence type="ECO:0000313" key="3">
    <source>
        <dbReference type="EMBL" id="AXE60986.1"/>
    </source>
</evidence>
<reference evidence="3 4" key="1">
    <citation type="submission" date="2018-05" db="EMBL/GenBank/DDBJ databases">
        <title>Annotation of the Mycoplasma phocidae genome.</title>
        <authorList>
            <person name="Brown D.R."/>
            <person name="Kutish G.F."/>
            <person name="Frasca S.Jr."/>
        </authorList>
    </citation>
    <scope>NUCLEOTIDE SEQUENCE [LARGE SCALE GENOMIC DNA]</scope>
    <source>
        <strain evidence="3 4">105</strain>
    </source>
</reference>
<dbReference type="PROSITE" id="PS51257">
    <property type="entry name" value="PROKAR_LIPOPROTEIN"/>
    <property type="match status" value="1"/>
</dbReference>
<feature type="compositionally biased region" description="Basic and acidic residues" evidence="1">
    <location>
        <begin position="161"/>
        <end position="170"/>
    </location>
</feature>
<organism evidence="3 4">
    <name type="scientific">[Mycoplasma] phocae</name>
    <dbReference type="NCBI Taxonomy" id="142651"/>
    <lineage>
        <taxon>Bacteria</taxon>
        <taxon>Bacillati</taxon>
        <taxon>Mycoplasmatota</taxon>
        <taxon>Mycoplasmoidales</taxon>
        <taxon>Metamycoplasmataceae</taxon>
        <taxon>Metamycoplasma</taxon>
    </lineage>
</organism>
<feature type="compositionally biased region" description="Polar residues" evidence="1">
    <location>
        <begin position="60"/>
        <end position="71"/>
    </location>
</feature>
<evidence type="ECO:0000256" key="2">
    <source>
        <dbReference type="SAM" id="SignalP"/>
    </source>
</evidence>
<dbReference type="EMBL" id="CP029295">
    <property type="protein sequence ID" value="AXE60986.1"/>
    <property type="molecule type" value="Genomic_DNA"/>
</dbReference>
<evidence type="ECO:0000313" key="4">
    <source>
        <dbReference type="Proteomes" id="UP000252477"/>
    </source>
</evidence>
<dbReference type="RefSeq" id="WP_114191084.1">
    <property type="nucleotide sequence ID" value="NZ_CP029295.1"/>
</dbReference>
<sequence>MTKKNFKWWIALPTVVTVIPLIAAACDKNNNKMIDDGKISSPDSGSQDINKIPDNMPKGNDQNDGNKNMQNDPKKPDGMNENNNGQSNGNEKMENDPKKPDVMGDNKNMQNDSIKPDGMNENNNGQSNGNEKMENDPNKPDVMGDNNGENNETLTPPNKNGMKDQGKNDESMNEPDENQIKEYEKESLYLNLFFLDYYLLSGEQLKKVLINDYFDEIGTIIKKLIQLDNDSNILFDFGLKFNMELREIVDKLNNEISDSETNRLVSITNENGKYKKFLAHIKMKNSMFLEKFQKHGGQEYIKAFTEYWKKLKYFSKKIENSYLLLFYPEYLIANYLLTEKDNKFKDYAREISNIFGKLTNKKTELTDNEIKNIDSFLDKIKR</sequence>
<dbReference type="AlphaFoldDB" id="A0A2Z5IRK6"/>
<keyword evidence="4" id="KW-1185">Reference proteome</keyword>
<feature type="signal peptide" evidence="2">
    <location>
        <begin position="1"/>
        <end position="25"/>
    </location>
</feature>
<feature type="compositionally biased region" description="Low complexity" evidence="1">
    <location>
        <begin position="120"/>
        <end position="130"/>
    </location>
</feature>
<protein>
    <recommendedName>
        <fullName evidence="5">Lipoprotein</fullName>
    </recommendedName>
</protein>